<gene>
    <name evidence="3" type="ORF">HDA37_001851</name>
</gene>
<dbReference type="AlphaFoldDB" id="A0A852W6K2"/>
<sequence length="280" mass="27698">MISSLPLAWALTAVFAATGFYALTRWATAVSERRSAAHRTAELAHLLMSAAMVVMTWTWYGSAGLWTQIVLFSVLGVFFLVTASRGVPCGPSGRVAGAAHALMAAAMVWMLAAMPLIMASPAEAAGGGGAHAHHGGGAAMDMSGTARAAGPAGWAIAVTVTLCAVLLAAAGYWGARALSHDRDAGDPLTPDDASTAGAATDPAACDCADPAAAPQARSAQPAPAGTATTAGTAGAATALAERTGAPARTAGRLGARSDAACHAAMSVGMVVMLAAMVAGW</sequence>
<reference evidence="3 4" key="1">
    <citation type="submission" date="2020-07" db="EMBL/GenBank/DDBJ databases">
        <title>Sequencing the genomes of 1000 actinobacteria strains.</title>
        <authorList>
            <person name="Klenk H.-P."/>
        </authorList>
    </citation>
    <scope>NUCLEOTIDE SEQUENCE [LARGE SCALE GENOMIC DNA]</scope>
    <source>
        <strain evidence="3 4">DSM 44749</strain>
    </source>
</reference>
<feature type="transmembrane region" description="Helical" evidence="2">
    <location>
        <begin position="259"/>
        <end position="278"/>
    </location>
</feature>
<feature type="transmembrane region" description="Helical" evidence="2">
    <location>
        <begin position="95"/>
        <end position="118"/>
    </location>
</feature>
<feature type="transmembrane region" description="Helical" evidence="2">
    <location>
        <begin position="6"/>
        <end position="23"/>
    </location>
</feature>
<protein>
    <recommendedName>
        <fullName evidence="5">DUF5134 domain-containing protein</fullName>
    </recommendedName>
</protein>
<keyword evidence="2" id="KW-0472">Membrane</keyword>
<evidence type="ECO:0000313" key="4">
    <source>
        <dbReference type="Proteomes" id="UP000549695"/>
    </source>
</evidence>
<name>A0A852W6K2_PSEA5</name>
<feature type="transmembrane region" description="Helical" evidence="2">
    <location>
        <begin position="152"/>
        <end position="173"/>
    </location>
</feature>
<evidence type="ECO:0000256" key="2">
    <source>
        <dbReference type="SAM" id="Phobius"/>
    </source>
</evidence>
<evidence type="ECO:0000256" key="1">
    <source>
        <dbReference type="SAM" id="MobiDB-lite"/>
    </source>
</evidence>
<dbReference type="RefSeq" id="WP_179760849.1">
    <property type="nucleotide sequence ID" value="NZ_BAAAJZ010000015.1"/>
</dbReference>
<dbReference type="InterPro" id="IPR033458">
    <property type="entry name" value="DUF5134"/>
</dbReference>
<keyword evidence="2" id="KW-0812">Transmembrane</keyword>
<feature type="transmembrane region" description="Helical" evidence="2">
    <location>
        <begin position="66"/>
        <end position="83"/>
    </location>
</feature>
<keyword evidence="2" id="KW-1133">Transmembrane helix</keyword>
<dbReference type="Pfam" id="PF17197">
    <property type="entry name" value="DUF5134"/>
    <property type="match status" value="1"/>
</dbReference>
<dbReference type="Proteomes" id="UP000549695">
    <property type="component" value="Unassembled WGS sequence"/>
</dbReference>
<evidence type="ECO:0008006" key="5">
    <source>
        <dbReference type="Google" id="ProtNLM"/>
    </source>
</evidence>
<accession>A0A852W6K2</accession>
<dbReference type="GeneID" id="98051632"/>
<dbReference type="EMBL" id="JACCCZ010000001">
    <property type="protein sequence ID" value="NYG01566.1"/>
    <property type="molecule type" value="Genomic_DNA"/>
</dbReference>
<keyword evidence="4" id="KW-1185">Reference proteome</keyword>
<comment type="caution">
    <text evidence="3">The sequence shown here is derived from an EMBL/GenBank/DDBJ whole genome shotgun (WGS) entry which is preliminary data.</text>
</comment>
<feature type="region of interest" description="Disordered" evidence="1">
    <location>
        <begin position="209"/>
        <end position="237"/>
    </location>
</feature>
<organism evidence="3 4">
    <name type="scientific">Pseudonocardia alni</name>
    <name type="common">Amycolata alni</name>
    <dbReference type="NCBI Taxonomy" id="33907"/>
    <lineage>
        <taxon>Bacteria</taxon>
        <taxon>Bacillati</taxon>
        <taxon>Actinomycetota</taxon>
        <taxon>Actinomycetes</taxon>
        <taxon>Pseudonocardiales</taxon>
        <taxon>Pseudonocardiaceae</taxon>
        <taxon>Pseudonocardia</taxon>
    </lineage>
</organism>
<proteinExistence type="predicted"/>
<feature type="transmembrane region" description="Helical" evidence="2">
    <location>
        <begin position="43"/>
        <end position="60"/>
    </location>
</feature>
<evidence type="ECO:0000313" key="3">
    <source>
        <dbReference type="EMBL" id="NYG01566.1"/>
    </source>
</evidence>